<evidence type="ECO:0000313" key="3">
    <source>
        <dbReference type="Proteomes" id="UP000256328"/>
    </source>
</evidence>
<accession>A0A3D8S2K7</accession>
<dbReference type="Proteomes" id="UP000256328">
    <property type="component" value="Unassembled WGS sequence"/>
</dbReference>
<reference evidence="2 3" key="1">
    <citation type="journal article" date="2018" name="IMA Fungus">
        <title>IMA Genome-F 9: Draft genome sequence of Annulohypoxylon stygium, Aspergillus mulundensis, Berkeleyomyces basicola (syn. Thielaviopsis basicola), Ceratocystis smalleyi, two Cercospora beticola strains, Coleophoma cylindrospora, Fusarium fracticaudum, Phialophora cf. hyalina, and Morchella septimelata.</title>
        <authorList>
            <person name="Wingfield B.D."/>
            <person name="Bills G.F."/>
            <person name="Dong Y."/>
            <person name="Huang W."/>
            <person name="Nel W.J."/>
            <person name="Swalarsk-Parry B.S."/>
            <person name="Vaghefi N."/>
            <person name="Wilken P.M."/>
            <person name="An Z."/>
            <person name="de Beer Z.W."/>
            <person name="De Vos L."/>
            <person name="Chen L."/>
            <person name="Duong T.A."/>
            <person name="Gao Y."/>
            <person name="Hammerbacher A."/>
            <person name="Kikkert J.R."/>
            <person name="Li Y."/>
            <person name="Li H."/>
            <person name="Li K."/>
            <person name="Li Q."/>
            <person name="Liu X."/>
            <person name="Ma X."/>
            <person name="Naidoo K."/>
            <person name="Pethybridge S.J."/>
            <person name="Sun J."/>
            <person name="Steenkamp E.T."/>
            <person name="van der Nest M.A."/>
            <person name="van Wyk S."/>
            <person name="Wingfield M.J."/>
            <person name="Xiong C."/>
            <person name="Yue Q."/>
            <person name="Zhang X."/>
        </authorList>
    </citation>
    <scope>NUCLEOTIDE SEQUENCE [LARGE SCALE GENOMIC DNA]</scope>
    <source>
        <strain evidence="2 3">BP5796</strain>
    </source>
</reference>
<evidence type="ECO:0000256" key="1">
    <source>
        <dbReference type="SAM" id="Phobius"/>
    </source>
</evidence>
<name>A0A3D8S2K7_9HELO</name>
<sequence>MVVAEVAVIVVVKFSTGPRPSTSSSSTIPHPPQSTVEVLVTVLGKSVMAEPVKSGAAVSIKLVHAEVATSARMVVVADTLSSDVGVAVEIVAAAFAVTYFVLVVVEQPVTQLMQAPVTVVVVVLGQQWSFSGTVMVVVVWTVQFAVVQVLELNIGHAVLFVRYAERRLQVGLRTTLGT</sequence>
<keyword evidence="3" id="KW-1185">Reference proteome</keyword>
<evidence type="ECO:0000313" key="2">
    <source>
        <dbReference type="EMBL" id="RDW80498.1"/>
    </source>
</evidence>
<feature type="transmembrane region" description="Helical" evidence="1">
    <location>
        <begin position="117"/>
        <end position="140"/>
    </location>
</feature>
<dbReference type="EMBL" id="PDLN01000007">
    <property type="protein sequence ID" value="RDW80498.1"/>
    <property type="molecule type" value="Genomic_DNA"/>
</dbReference>
<proteinExistence type="predicted"/>
<gene>
    <name evidence="2" type="ORF">BP5796_05196</name>
</gene>
<dbReference type="AlphaFoldDB" id="A0A3D8S2K7"/>
<organism evidence="2 3">
    <name type="scientific">Coleophoma crateriformis</name>
    <dbReference type="NCBI Taxonomy" id="565419"/>
    <lineage>
        <taxon>Eukaryota</taxon>
        <taxon>Fungi</taxon>
        <taxon>Dikarya</taxon>
        <taxon>Ascomycota</taxon>
        <taxon>Pezizomycotina</taxon>
        <taxon>Leotiomycetes</taxon>
        <taxon>Helotiales</taxon>
        <taxon>Dermateaceae</taxon>
        <taxon>Coleophoma</taxon>
    </lineage>
</organism>
<keyword evidence="1" id="KW-0472">Membrane</keyword>
<protein>
    <submittedName>
        <fullName evidence="2">Uncharacterized protein</fullName>
    </submittedName>
</protein>
<feature type="transmembrane region" description="Helical" evidence="1">
    <location>
        <begin position="146"/>
        <end position="164"/>
    </location>
</feature>
<keyword evidence="1" id="KW-0812">Transmembrane</keyword>
<keyword evidence="1" id="KW-1133">Transmembrane helix</keyword>
<feature type="transmembrane region" description="Helical" evidence="1">
    <location>
        <begin position="84"/>
        <end position="105"/>
    </location>
</feature>
<comment type="caution">
    <text evidence="2">The sequence shown here is derived from an EMBL/GenBank/DDBJ whole genome shotgun (WGS) entry which is preliminary data.</text>
</comment>